<sequence>MFHEYRDLIAELKQKDAHFHKLFDKHNDLDEEIMEMEKSHADQFDVEAKKKEKLKLKDDVYNMIIKYKSEKA</sequence>
<evidence type="ECO:0000313" key="2">
    <source>
        <dbReference type="Proteomes" id="UP001060012"/>
    </source>
</evidence>
<keyword evidence="2" id="KW-1185">Reference proteome</keyword>
<evidence type="ECO:0000313" key="1">
    <source>
        <dbReference type="EMBL" id="UTJ05663.1"/>
    </source>
</evidence>
<organism evidence="1 2">
    <name type="scientific">Arcobacter roscoffensis</name>
    <dbReference type="NCBI Taxonomy" id="2961520"/>
    <lineage>
        <taxon>Bacteria</taxon>
        <taxon>Pseudomonadati</taxon>
        <taxon>Campylobacterota</taxon>
        <taxon>Epsilonproteobacteria</taxon>
        <taxon>Campylobacterales</taxon>
        <taxon>Arcobacteraceae</taxon>
        <taxon>Arcobacter</taxon>
    </lineage>
</organism>
<dbReference type="RefSeq" id="WP_254575844.1">
    <property type="nucleotide sequence ID" value="NZ_CP100595.1"/>
</dbReference>
<gene>
    <name evidence="1" type="ORF">NJU99_10365</name>
</gene>
<dbReference type="InterPro" id="IPR007420">
    <property type="entry name" value="DUF465"/>
</dbReference>
<dbReference type="Gene3D" id="6.10.280.50">
    <property type="match status" value="1"/>
</dbReference>
<protein>
    <submittedName>
        <fullName evidence="1">DUF465 domain-containing protein</fullName>
    </submittedName>
</protein>
<reference evidence="1" key="1">
    <citation type="submission" date="2022-07" db="EMBL/GenBank/DDBJ databases">
        <title>Arcobacter roscoffensis sp. nov., a marine bacterium isolated from coastal seawater collected from Roscoff, France.</title>
        <authorList>
            <person name="Pascual J."/>
            <person name="Lepeaux C."/>
            <person name="Methner A."/>
            <person name="Overmann J."/>
        </authorList>
    </citation>
    <scope>NUCLEOTIDE SEQUENCE</scope>
    <source>
        <strain evidence="1">ARW1-2F2</strain>
    </source>
</reference>
<dbReference type="Proteomes" id="UP001060012">
    <property type="component" value="Chromosome"/>
</dbReference>
<dbReference type="InterPro" id="IPR038444">
    <property type="entry name" value="DUF465_sf"/>
</dbReference>
<name>A0ABY5E4L0_9BACT</name>
<accession>A0ABY5E4L0</accession>
<dbReference type="EMBL" id="CP100595">
    <property type="protein sequence ID" value="UTJ05663.1"/>
    <property type="molecule type" value="Genomic_DNA"/>
</dbReference>
<proteinExistence type="predicted"/>
<dbReference type="Pfam" id="PF04325">
    <property type="entry name" value="DUF465"/>
    <property type="match status" value="1"/>
</dbReference>